<evidence type="ECO:0000256" key="3">
    <source>
        <dbReference type="ARBA" id="ARBA00022723"/>
    </source>
</evidence>
<evidence type="ECO:0000256" key="2">
    <source>
        <dbReference type="ARBA" id="ARBA00010211"/>
    </source>
</evidence>
<proteinExistence type="inferred from homology"/>
<comment type="similarity">
    <text evidence="2">Belongs to the FAH family.</text>
</comment>
<accession>A0A1I2DZR6</accession>
<dbReference type="RefSeq" id="WP_059400333.1">
    <property type="nucleotide sequence ID" value="NZ_FONX01000006.1"/>
</dbReference>
<keyword evidence="3" id="KW-0479">Metal-binding</keyword>
<organism evidence="5 6">
    <name type="scientific">Paracidovorax wautersii</name>
    <dbReference type="NCBI Taxonomy" id="1177982"/>
    <lineage>
        <taxon>Bacteria</taxon>
        <taxon>Pseudomonadati</taxon>
        <taxon>Pseudomonadota</taxon>
        <taxon>Betaproteobacteria</taxon>
        <taxon>Burkholderiales</taxon>
        <taxon>Comamonadaceae</taxon>
        <taxon>Paracidovorax</taxon>
    </lineage>
</organism>
<evidence type="ECO:0000259" key="4">
    <source>
        <dbReference type="Pfam" id="PF01557"/>
    </source>
</evidence>
<keyword evidence="6" id="KW-1185">Reference proteome</keyword>
<name>A0A1I2DZR6_9BURK</name>
<dbReference type="STRING" id="1177982.SAMN04489711_106122"/>
<comment type="cofactor">
    <cofactor evidence="1">
        <name>Mg(2+)</name>
        <dbReference type="ChEBI" id="CHEBI:18420"/>
    </cofactor>
</comment>
<evidence type="ECO:0000313" key="5">
    <source>
        <dbReference type="EMBL" id="SFE85909.1"/>
    </source>
</evidence>
<dbReference type="InterPro" id="IPR011234">
    <property type="entry name" value="Fumarylacetoacetase-like_C"/>
</dbReference>
<protein>
    <submittedName>
        <fullName evidence="5">2-keto-4-pentenoate hydratase/2-oxohepta-3-ene-1,7-dioic acid hydratase (Catechol pathway)</fullName>
    </submittedName>
</protein>
<evidence type="ECO:0000313" key="6">
    <source>
        <dbReference type="Proteomes" id="UP000199119"/>
    </source>
</evidence>
<dbReference type="SUPFAM" id="SSF56529">
    <property type="entry name" value="FAH"/>
    <property type="match status" value="1"/>
</dbReference>
<feature type="domain" description="Fumarylacetoacetase-like C-terminal" evidence="4">
    <location>
        <begin position="97"/>
        <end position="314"/>
    </location>
</feature>
<dbReference type="EMBL" id="FONX01000006">
    <property type="protein sequence ID" value="SFE85909.1"/>
    <property type="molecule type" value="Genomic_DNA"/>
</dbReference>
<dbReference type="PANTHER" id="PTHR42796:SF4">
    <property type="entry name" value="FUMARYLACETOACETATE HYDROLASE DOMAIN-CONTAINING PROTEIN 2A"/>
    <property type="match status" value="1"/>
</dbReference>
<dbReference type="OrthoDB" id="9805307at2"/>
<dbReference type="Gene3D" id="3.90.850.10">
    <property type="entry name" value="Fumarylacetoacetase-like, C-terminal domain"/>
    <property type="match status" value="1"/>
</dbReference>
<gene>
    <name evidence="5" type="ORF">SAMN04489711_106122</name>
</gene>
<sequence>MKLVSFEKEQATRAGVALKDVVLDVTRLQGATGGAAAFPGEMKALLASGRLAELKQAVDRVAGDAALLAELRRTGAAVAAAEVRLVAPVPNPGLVLSSGGAYRDHLSEMAVQSHRDPIGFIKGSSAVCGPHDAIVLPSTAPDMVDWEGEFACVIGRTCFEVSPEEALDCVAGYTLINDVSARDWMLGFLGAKGEAPLDVYIKGSMNVLGKQYPTFCPMGPCIVTKDELRDPGNVDLSTIVNGEVMQSANTRDLIHGLGQTLSYFSRWFRFQPGDVISTGTPAGIGFARKPPRFLRPGDVVEVRSEQIGSLRNVVAGR</sequence>
<reference evidence="6" key="1">
    <citation type="submission" date="2016-10" db="EMBL/GenBank/DDBJ databases">
        <authorList>
            <person name="Varghese N."/>
            <person name="Submissions S."/>
        </authorList>
    </citation>
    <scope>NUCLEOTIDE SEQUENCE [LARGE SCALE GENOMIC DNA]</scope>
    <source>
        <strain evidence="6">DSM 27981</strain>
    </source>
</reference>
<dbReference type="Pfam" id="PF01557">
    <property type="entry name" value="FAA_hydrolase"/>
    <property type="match status" value="1"/>
</dbReference>
<dbReference type="AlphaFoldDB" id="A0A1I2DZR6"/>
<dbReference type="Proteomes" id="UP000199119">
    <property type="component" value="Unassembled WGS sequence"/>
</dbReference>
<dbReference type="InterPro" id="IPR051121">
    <property type="entry name" value="FAH"/>
</dbReference>
<evidence type="ECO:0000256" key="1">
    <source>
        <dbReference type="ARBA" id="ARBA00001946"/>
    </source>
</evidence>
<dbReference type="PANTHER" id="PTHR42796">
    <property type="entry name" value="FUMARYLACETOACETATE HYDROLASE DOMAIN-CONTAINING PROTEIN 2A-RELATED"/>
    <property type="match status" value="1"/>
</dbReference>
<dbReference type="GO" id="GO:0046872">
    <property type="term" value="F:metal ion binding"/>
    <property type="evidence" value="ECO:0007669"/>
    <property type="project" value="UniProtKB-KW"/>
</dbReference>
<dbReference type="GO" id="GO:0044281">
    <property type="term" value="P:small molecule metabolic process"/>
    <property type="evidence" value="ECO:0007669"/>
    <property type="project" value="UniProtKB-ARBA"/>
</dbReference>
<dbReference type="InterPro" id="IPR036663">
    <property type="entry name" value="Fumarylacetoacetase_C_sf"/>
</dbReference>
<dbReference type="GO" id="GO:0003824">
    <property type="term" value="F:catalytic activity"/>
    <property type="evidence" value="ECO:0007669"/>
    <property type="project" value="InterPro"/>
</dbReference>